<dbReference type="InterPro" id="IPR012334">
    <property type="entry name" value="Pectin_lyas_fold"/>
</dbReference>
<dbReference type="Proteomes" id="UP000597886">
    <property type="component" value="Unassembled WGS sequence"/>
</dbReference>
<dbReference type="RefSeq" id="WP_171331844.1">
    <property type="nucleotide sequence ID" value="NZ_WVRA01000012.1"/>
</dbReference>
<feature type="region of interest" description="Disordered" evidence="1">
    <location>
        <begin position="400"/>
        <end position="487"/>
    </location>
</feature>
<protein>
    <recommendedName>
        <fullName evidence="2">Right handed beta helix domain-containing protein</fullName>
    </recommendedName>
</protein>
<dbReference type="InterPro" id="IPR011050">
    <property type="entry name" value="Pectin_lyase_fold/virulence"/>
</dbReference>
<accession>A0AA91BVN6</accession>
<feature type="domain" description="Right handed beta helix" evidence="2">
    <location>
        <begin position="94"/>
        <end position="285"/>
    </location>
</feature>
<organism evidence="3 4">
    <name type="scientific">Ruegeria atlantica</name>
    <dbReference type="NCBI Taxonomy" id="81569"/>
    <lineage>
        <taxon>Bacteria</taxon>
        <taxon>Pseudomonadati</taxon>
        <taxon>Pseudomonadota</taxon>
        <taxon>Alphaproteobacteria</taxon>
        <taxon>Rhodobacterales</taxon>
        <taxon>Roseobacteraceae</taxon>
        <taxon>Ruegeria</taxon>
    </lineage>
</organism>
<dbReference type="SUPFAM" id="SSF51126">
    <property type="entry name" value="Pectin lyase-like"/>
    <property type="match status" value="1"/>
</dbReference>
<feature type="non-terminal residue" evidence="3">
    <location>
        <position position="487"/>
    </location>
</feature>
<dbReference type="InterPro" id="IPR039448">
    <property type="entry name" value="Beta_helix"/>
</dbReference>
<dbReference type="NCBIfam" id="TIGR03804">
    <property type="entry name" value="para_beta_helix"/>
    <property type="match status" value="1"/>
</dbReference>
<dbReference type="AlphaFoldDB" id="A0AA91BVN6"/>
<proteinExistence type="predicted"/>
<comment type="caution">
    <text evidence="3">The sequence shown here is derived from an EMBL/GenBank/DDBJ whole genome shotgun (WGS) entry which is preliminary data.</text>
</comment>
<dbReference type="InterPro" id="IPR022441">
    <property type="entry name" value="Para_beta_helix_rpt-2"/>
</dbReference>
<dbReference type="EMBL" id="WVRA01000012">
    <property type="protein sequence ID" value="NOE20728.1"/>
    <property type="molecule type" value="Genomic_DNA"/>
</dbReference>
<dbReference type="SMART" id="SM00710">
    <property type="entry name" value="PbH1"/>
    <property type="match status" value="6"/>
</dbReference>
<sequence>MSTTIMVTSVAELNQALSQVTGGETILLAAGNYGKLSLNGKQFSSNVTIKSADPNASASFSEVHLNGASNVTFDTIKFDYTYSSGDYHFQNKFSVTNSSNITFQNSNFDGDFASGTGTSADGTGYGTGLMISGSNNIDVINTEFSKWWKGAIALNSDGVSFTGNDVHSIRSDGLVFDNVDNILVENNYIHDFGGAAGAGDHRDMIQVQRANGSGSDNITIRNNVFDMGNGDYTQTIWFGGDGKDLSDPNVIHHNVLIEGNVIYNGHLHGISVYGADGITITKNSVLHVDEKTQTGGIEIPLIFVSNGSSNVAITQNITSQILGHSGQPDWNVGNNVLIKPTEYDQHFTYQATAQTDGYNQYVVIPGSPADLANAGSDLANSITGPYIDWLKNNGYTVISAPSQPNTGTSQPNIGVNPPDTGTSQPDTGTSQPDTGETQTGTETSPPATEQPQTEVEATPPATEQPQTEAEATPPATEQPQTEAEATP</sequence>
<evidence type="ECO:0000259" key="2">
    <source>
        <dbReference type="Pfam" id="PF13229"/>
    </source>
</evidence>
<gene>
    <name evidence="3" type="ORF">GS634_21570</name>
</gene>
<dbReference type="Pfam" id="PF13229">
    <property type="entry name" value="Beta_helix"/>
    <property type="match status" value="1"/>
</dbReference>
<dbReference type="Gene3D" id="2.160.20.10">
    <property type="entry name" value="Single-stranded right-handed beta-helix, Pectin lyase-like"/>
    <property type="match status" value="1"/>
</dbReference>
<evidence type="ECO:0000256" key="1">
    <source>
        <dbReference type="SAM" id="MobiDB-lite"/>
    </source>
</evidence>
<evidence type="ECO:0000313" key="4">
    <source>
        <dbReference type="Proteomes" id="UP000597886"/>
    </source>
</evidence>
<reference evidence="3" key="1">
    <citation type="submission" date="2019-12" db="EMBL/GenBank/DDBJ databases">
        <title>Ruegeria JWLKs population differentiation of coral mucus and skeleton niches.</title>
        <authorList>
            <person name="Luo D."/>
        </authorList>
    </citation>
    <scope>NUCLEOTIDE SEQUENCE</scope>
    <source>
        <strain evidence="3">HKCCD6181</strain>
    </source>
</reference>
<dbReference type="InterPro" id="IPR006626">
    <property type="entry name" value="PbH1"/>
</dbReference>
<name>A0AA91BVN6_9RHOB</name>
<evidence type="ECO:0000313" key="3">
    <source>
        <dbReference type="EMBL" id="NOE20728.1"/>
    </source>
</evidence>